<dbReference type="PANTHER" id="PTHR35007">
    <property type="entry name" value="INTEGRAL MEMBRANE PROTEIN-RELATED"/>
    <property type="match status" value="1"/>
</dbReference>
<evidence type="ECO:0000256" key="3">
    <source>
        <dbReference type="ARBA" id="ARBA00022692"/>
    </source>
</evidence>
<dbReference type="PANTHER" id="PTHR35007:SF2">
    <property type="entry name" value="PILUS ASSEMBLE PROTEIN"/>
    <property type="match status" value="1"/>
</dbReference>
<sequence>MGALLLMAAFGALIAAAALAWRALTAGRTGRRVAAARLAAVGNVYGAGAGPSGDGPAPFTDRVLRPLAARFGGLGRRLTPAGLVARLHRSLAYAGNPPKWPAERVMQAKGLGLAAGALLGVLYGAGLGAAGALAGAGLGAAAGFLLPDLLIYNLGLRRQQEIARTLPDVLDMLTVSVEAGLGFDAAVAQVRANAEGPLAGEFGRVLREMQIGKPRADALRAMAGRTTVPELRGFASAVVQAGELGIPIANVLREQSREMRLRRRQRAEEAAQKVPIKILFPLLFCLFPALFVIIIGPGALRIMELLGA</sequence>
<comment type="subcellular location">
    <subcellularLocation>
        <location evidence="1">Cell membrane</location>
        <topology evidence="1">Multi-pass membrane protein</topology>
    </subcellularLocation>
</comment>
<proteinExistence type="predicted"/>
<evidence type="ECO:0000256" key="6">
    <source>
        <dbReference type="SAM" id="Phobius"/>
    </source>
</evidence>
<evidence type="ECO:0000313" key="8">
    <source>
        <dbReference type="EMBL" id="MFC4058828.1"/>
    </source>
</evidence>
<evidence type="ECO:0000256" key="2">
    <source>
        <dbReference type="ARBA" id="ARBA00022475"/>
    </source>
</evidence>
<dbReference type="RefSeq" id="WP_377287150.1">
    <property type="nucleotide sequence ID" value="NZ_JBHSBM010000014.1"/>
</dbReference>
<evidence type="ECO:0000313" key="9">
    <source>
        <dbReference type="Proteomes" id="UP001595850"/>
    </source>
</evidence>
<accession>A0ABV8I8R0</accession>
<feature type="domain" description="Type II secretion system protein GspF" evidence="7">
    <location>
        <begin position="170"/>
        <end position="295"/>
    </location>
</feature>
<keyword evidence="3 6" id="KW-0812">Transmembrane</keyword>
<dbReference type="EMBL" id="JBHSBM010000014">
    <property type="protein sequence ID" value="MFC4058828.1"/>
    <property type="molecule type" value="Genomic_DNA"/>
</dbReference>
<name>A0ABV8I8R0_9ACTN</name>
<reference evidence="9" key="1">
    <citation type="journal article" date="2019" name="Int. J. Syst. Evol. Microbiol.">
        <title>The Global Catalogue of Microorganisms (GCM) 10K type strain sequencing project: providing services to taxonomists for standard genome sequencing and annotation.</title>
        <authorList>
            <consortium name="The Broad Institute Genomics Platform"/>
            <consortium name="The Broad Institute Genome Sequencing Center for Infectious Disease"/>
            <person name="Wu L."/>
            <person name="Ma J."/>
        </authorList>
    </citation>
    <scope>NUCLEOTIDE SEQUENCE [LARGE SCALE GENOMIC DNA]</scope>
    <source>
        <strain evidence="9">TBRC 4489</strain>
    </source>
</reference>
<evidence type="ECO:0000256" key="4">
    <source>
        <dbReference type="ARBA" id="ARBA00022989"/>
    </source>
</evidence>
<feature type="transmembrane region" description="Helical" evidence="6">
    <location>
        <begin position="278"/>
        <end position="300"/>
    </location>
</feature>
<evidence type="ECO:0000256" key="1">
    <source>
        <dbReference type="ARBA" id="ARBA00004651"/>
    </source>
</evidence>
<dbReference type="InterPro" id="IPR018076">
    <property type="entry name" value="T2SS_GspF_dom"/>
</dbReference>
<evidence type="ECO:0000256" key="5">
    <source>
        <dbReference type="ARBA" id="ARBA00023136"/>
    </source>
</evidence>
<dbReference type="Proteomes" id="UP001595850">
    <property type="component" value="Unassembled WGS sequence"/>
</dbReference>
<organism evidence="8 9">
    <name type="scientific">Planomonospora corallina</name>
    <dbReference type="NCBI Taxonomy" id="1806052"/>
    <lineage>
        <taxon>Bacteria</taxon>
        <taxon>Bacillati</taxon>
        <taxon>Actinomycetota</taxon>
        <taxon>Actinomycetes</taxon>
        <taxon>Streptosporangiales</taxon>
        <taxon>Streptosporangiaceae</taxon>
        <taxon>Planomonospora</taxon>
    </lineage>
</organism>
<comment type="caution">
    <text evidence="8">The sequence shown here is derived from an EMBL/GenBank/DDBJ whole genome shotgun (WGS) entry which is preliminary data.</text>
</comment>
<protein>
    <submittedName>
        <fullName evidence="8">Type II secretion system F family protein</fullName>
    </submittedName>
</protein>
<gene>
    <name evidence="8" type="ORF">ACFOWE_11015</name>
</gene>
<keyword evidence="5 6" id="KW-0472">Membrane</keyword>
<keyword evidence="9" id="KW-1185">Reference proteome</keyword>
<dbReference type="Pfam" id="PF00482">
    <property type="entry name" value="T2SSF"/>
    <property type="match status" value="1"/>
</dbReference>
<keyword evidence="2" id="KW-1003">Cell membrane</keyword>
<evidence type="ECO:0000259" key="7">
    <source>
        <dbReference type="Pfam" id="PF00482"/>
    </source>
</evidence>
<keyword evidence="4 6" id="KW-1133">Transmembrane helix</keyword>